<evidence type="ECO:0000313" key="1">
    <source>
        <dbReference type="EMBL" id="ABG93641.1"/>
    </source>
</evidence>
<sequence length="83" mass="9313">MTSTASRLPIDCCMGLAFTHIFGIVPVRSSNRKCSTPASRREVCQSDADPGHKLAEWQSMSVRGRRPRVLTIAKLVRKRNDTR</sequence>
<dbReference type="Proteomes" id="UP000008710">
    <property type="component" value="Chromosome"/>
</dbReference>
<name>Q0SFP5_RHOJR</name>
<protein>
    <submittedName>
        <fullName evidence="1">Uncharacterized protein</fullName>
    </submittedName>
</protein>
<dbReference type="KEGG" id="rha:RHA1_ro01830"/>
<accession>Q0SFP5</accession>
<dbReference type="AlphaFoldDB" id="Q0SFP5"/>
<dbReference type="EMBL" id="CP000431">
    <property type="protein sequence ID" value="ABG93641.1"/>
    <property type="molecule type" value="Genomic_DNA"/>
</dbReference>
<evidence type="ECO:0000313" key="2">
    <source>
        <dbReference type="Proteomes" id="UP000008710"/>
    </source>
</evidence>
<dbReference type="HOGENOM" id="CLU_2540349_0_0_11"/>
<gene>
    <name evidence="1" type="ordered locus">RHA1_ro01830</name>
</gene>
<reference evidence="2" key="1">
    <citation type="journal article" date="2006" name="Proc. Natl. Acad. Sci. U.S.A.">
        <title>The complete genome of Rhodococcus sp. RHA1 provides insights into a catabolic powerhouse.</title>
        <authorList>
            <person name="McLeod M.P."/>
            <person name="Warren R.L."/>
            <person name="Hsiao W.W.L."/>
            <person name="Araki N."/>
            <person name="Myhre M."/>
            <person name="Fernandes C."/>
            <person name="Miyazawa D."/>
            <person name="Wong W."/>
            <person name="Lillquist A.L."/>
            <person name="Wang D."/>
            <person name="Dosanjh M."/>
            <person name="Hara H."/>
            <person name="Petrescu A."/>
            <person name="Morin R.D."/>
            <person name="Yang G."/>
            <person name="Stott J.M."/>
            <person name="Schein J.E."/>
            <person name="Shin H."/>
            <person name="Smailus D."/>
            <person name="Siddiqui A.S."/>
            <person name="Marra M.A."/>
            <person name="Jones S.J.M."/>
            <person name="Holt R."/>
            <person name="Brinkman F.S.L."/>
            <person name="Miyauchi K."/>
            <person name="Fukuda M."/>
            <person name="Davies J.E."/>
            <person name="Mohn W.W."/>
            <person name="Eltis L.D."/>
        </authorList>
    </citation>
    <scope>NUCLEOTIDE SEQUENCE [LARGE SCALE GENOMIC DNA]</scope>
    <source>
        <strain evidence="2">RHA1</strain>
    </source>
</reference>
<proteinExistence type="predicted"/>
<organism evidence="1 2">
    <name type="scientific">Rhodococcus jostii (strain RHA1)</name>
    <dbReference type="NCBI Taxonomy" id="101510"/>
    <lineage>
        <taxon>Bacteria</taxon>
        <taxon>Bacillati</taxon>
        <taxon>Actinomycetota</taxon>
        <taxon>Actinomycetes</taxon>
        <taxon>Mycobacteriales</taxon>
        <taxon>Nocardiaceae</taxon>
        <taxon>Rhodococcus</taxon>
    </lineage>
</organism>